<feature type="transmembrane region" description="Helical" evidence="1">
    <location>
        <begin position="120"/>
        <end position="143"/>
    </location>
</feature>
<dbReference type="AlphaFoldDB" id="A0A9D2KI62"/>
<evidence type="ECO:0000313" key="3">
    <source>
        <dbReference type="Proteomes" id="UP000824220"/>
    </source>
</evidence>
<reference evidence="2" key="1">
    <citation type="journal article" date="2021" name="PeerJ">
        <title>Extensive microbial diversity within the chicken gut microbiome revealed by metagenomics and culture.</title>
        <authorList>
            <person name="Gilroy R."/>
            <person name="Ravi A."/>
            <person name="Getino M."/>
            <person name="Pursley I."/>
            <person name="Horton D.L."/>
            <person name="Alikhan N.F."/>
            <person name="Baker D."/>
            <person name="Gharbi K."/>
            <person name="Hall N."/>
            <person name="Watson M."/>
            <person name="Adriaenssens E.M."/>
            <person name="Foster-Nyarko E."/>
            <person name="Jarju S."/>
            <person name="Secka A."/>
            <person name="Antonio M."/>
            <person name="Oren A."/>
            <person name="Chaudhuri R.R."/>
            <person name="La Ragione R."/>
            <person name="Hildebrand F."/>
            <person name="Pallen M.J."/>
        </authorList>
    </citation>
    <scope>NUCLEOTIDE SEQUENCE</scope>
    <source>
        <strain evidence="2">ChiHjej8B7-3636</strain>
    </source>
</reference>
<dbReference type="Proteomes" id="UP000824220">
    <property type="component" value="Unassembled WGS sequence"/>
</dbReference>
<comment type="caution">
    <text evidence="2">The sequence shown here is derived from an EMBL/GenBank/DDBJ whole genome shotgun (WGS) entry which is preliminary data.</text>
</comment>
<dbReference type="Pfam" id="PF11188">
    <property type="entry name" value="DUF2975"/>
    <property type="match status" value="1"/>
</dbReference>
<keyword evidence="1" id="KW-1133">Transmembrane helix</keyword>
<protein>
    <submittedName>
        <fullName evidence="2">DUF2975 domain-containing protein</fullName>
    </submittedName>
</protein>
<keyword evidence="1" id="KW-0472">Membrane</keyword>
<dbReference type="EMBL" id="DXAM01000138">
    <property type="protein sequence ID" value="HJA05116.1"/>
    <property type="molecule type" value="Genomic_DNA"/>
</dbReference>
<gene>
    <name evidence="2" type="ORF">H9800_09705</name>
</gene>
<keyword evidence="1" id="KW-0812">Transmembrane</keyword>
<accession>A0A9D2KI62</accession>
<sequence>MIPLLTLALALGFVICVFAQIVIVPGLIADEAVHDPLVAYFRMPFTVIGVLGIACFQVVLVSTAMLLTKAWGDAIFSRRAFPWVDAVIGAVVVAAAMSFAVSAMQLTVPAYVDPEGMGSLGLMLAGGAGTALGVCAALVLLVMRGLLRRAMLLQEEMAQVV</sequence>
<feature type="transmembrane region" description="Helical" evidence="1">
    <location>
        <begin position="43"/>
        <end position="68"/>
    </location>
</feature>
<evidence type="ECO:0000256" key="1">
    <source>
        <dbReference type="SAM" id="Phobius"/>
    </source>
</evidence>
<feature type="transmembrane region" description="Helical" evidence="1">
    <location>
        <begin position="80"/>
        <end position="100"/>
    </location>
</feature>
<evidence type="ECO:0000313" key="2">
    <source>
        <dbReference type="EMBL" id="HJA05116.1"/>
    </source>
</evidence>
<proteinExistence type="predicted"/>
<organism evidence="2 3">
    <name type="scientific">Candidatus Microbacterium stercoravium</name>
    <dbReference type="NCBI Taxonomy" id="2838697"/>
    <lineage>
        <taxon>Bacteria</taxon>
        <taxon>Bacillati</taxon>
        <taxon>Actinomycetota</taxon>
        <taxon>Actinomycetes</taxon>
        <taxon>Micrococcales</taxon>
        <taxon>Microbacteriaceae</taxon>
        <taxon>Microbacterium</taxon>
    </lineage>
</organism>
<reference evidence="2" key="2">
    <citation type="submission" date="2021-04" db="EMBL/GenBank/DDBJ databases">
        <authorList>
            <person name="Gilroy R."/>
        </authorList>
    </citation>
    <scope>NUCLEOTIDE SEQUENCE</scope>
    <source>
        <strain evidence="2">ChiHjej8B7-3636</strain>
    </source>
</reference>
<name>A0A9D2KI62_9MICO</name>
<dbReference type="InterPro" id="IPR021354">
    <property type="entry name" value="DUF2975"/>
</dbReference>